<dbReference type="Proteomes" id="UP000224006">
    <property type="component" value="Chromosome I"/>
</dbReference>
<keyword evidence="4" id="KW-1185">Reference proteome</keyword>
<evidence type="ECO:0000313" key="4">
    <source>
        <dbReference type="Proteomes" id="UP000224006"/>
    </source>
</evidence>
<dbReference type="GeneID" id="40305750"/>
<dbReference type="RefSeq" id="XP_029222355.1">
    <property type="nucleotide sequence ID" value="XM_029359442.1"/>
</dbReference>
<evidence type="ECO:0000256" key="2">
    <source>
        <dbReference type="SAM" id="SignalP"/>
    </source>
</evidence>
<feature type="region of interest" description="Disordered" evidence="1">
    <location>
        <begin position="383"/>
        <end position="471"/>
    </location>
</feature>
<feature type="region of interest" description="Disordered" evidence="1">
    <location>
        <begin position="58"/>
        <end position="143"/>
    </location>
</feature>
<sequence>MRMLMSTLSLLTILATVTVCPALALAAPEPSVYVNDQGDRQVERGNLREIVNAQERLAVPASEKQSVGDLERTPKAAEEPSSQASSQTEPAETAGAAEVSAEEADKELPRADSEPGHTEERAAQSAQKRQAGRSRKRGYGGRIIQSEYYKTSSSYSRPSSFSTPLYTPTTYSKSDFGPSTTTYFPTMYSTSSSFYSPLSSKSEDISEFSYGPTYRPSVTYYSSPLTTYYSRPMEYAPYSKDADDFAKREYYNYYRPRATYYRPTTRYYSAEPLATTYSKDSDFDSYSFDADPTKGYRSRVSSRPTTWTTYDYEPSPSYSFAASKDSDIFGYTTTYYPGTYYSRSAYYTPLARPATYRTAYTRPAATYTYPTITRTTRLLRDRSVPLKVNSSQTATPTFEGPADPEAMSLPEKEEESTSSDTSPEKSPDSEVNTDDVSSELSTHAEGEEVTQRLSSPIEDAQSRAEVDSAPA</sequence>
<dbReference type="OrthoDB" id="332881at2759"/>
<dbReference type="VEuPathDB" id="ToxoDB:BESB_006870"/>
<evidence type="ECO:0000313" key="3">
    <source>
        <dbReference type="EMBL" id="PFH38346.1"/>
    </source>
</evidence>
<evidence type="ECO:0008006" key="5">
    <source>
        <dbReference type="Google" id="ProtNLM"/>
    </source>
</evidence>
<organism evidence="3 4">
    <name type="scientific">Besnoitia besnoiti</name>
    <name type="common">Apicomplexan protozoan</name>
    <dbReference type="NCBI Taxonomy" id="94643"/>
    <lineage>
        <taxon>Eukaryota</taxon>
        <taxon>Sar</taxon>
        <taxon>Alveolata</taxon>
        <taxon>Apicomplexa</taxon>
        <taxon>Conoidasida</taxon>
        <taxon>Coccidia</taxon>
        <taxon>Eucoccidiorida</taxon>
        <taxon>Eimeriorina</taxon>
        <taxon>Sarcocystidae</taxon>
        <taxon>Besnoitia</taxon>
    </lineage>
</organism>
<evidence type="ECO:0000256" key="1">
    <source>
        <dbReference type="SAM" id="MobiDB-lite"/>
    </source>
</evidence>
<feature type="compositionally biased region" description="Basic and acidic residues" evidence="1">
    <location>
        <begin position="106"/>
        <end position="122"/>
    </location>
</feature>
<keyword evidence="2" id="KW-0732">Signal</keyword>
<feature type="compositionally biased region" description="Low complexity" evidence="1">
    <location>
        <begin position="79"/>
        <end position="92"/>
    </location>
</feature>
<comment type="caution">
    <text evidence="3">The sequence shown here is derived from an EMBL/GenBank/DDBJ whole genome shotgun (WGS) entry which is preliminary data.</text>
</comment>
<gene>
    <name evidence="3" type="ORF">BESB_006870</name>
</gene>
<proteinExistence type="predicted"/>
<feature type="signal peptide" evidence="2">
    <location>
        <begin position="1"/>
        <end position="26"/>
    </location>
</feature>
<protein>
    <recommendedName>
        <fullName evidence="5">Toxoplasma gondii family A protein</fullName>
    </recommendedName>
</protein>
<feature type="compositionally biased region" description="Basic and acidic residues" evidence="1">
    <location>
        <begin position="460"/>
        <end position="471"/>
    </location>
</feature>
<dbReference type="KEGG" id="bbes:BESB_006870"/>
<reference evidence="3 4" key="1">
    <citation type="submission" date="2017-09" db="EMBL/GenBank/DDBJ databases">
        <title>Genome sequencing of Besnoitia besnoiti strain Bb-Ger1.</title>
        <authorList>
            <person name="Schares G."/>
            <person name="Venepally P."/>
            <person name="Lorenzi H.A."/>
        </authorList>
    </citation>
    <scope>NUCLEOTIDE SEQUENCE [LARGE SCALE GENOMIC DNA]</scope>
    <source>
        <strain evidence="3 4">Bb-Ger1</strain>
    </source>
</reference>
<dbReference type="EMBL" id="NWUJ01000001">
    <property type="protein sequence ID" value="PFH38346.1"/>
    <property type="molecule type" value="Genomic_DNA"/>
</dbReference>
<feature type="chain" id="PRO_5012360401" description="Toxoplasma gondii family A protein" evidence="2">
    <location>
        <begin position="27"/>
        <end position="471"/>
    </location>
</feature>
<dbReference type="AlphaFoldDB" id="A0A2A9MPQ3"/>
<name>A0A2A9MPQ3_BESBE</name>
<feature type="compositionally biased region" description="Basic and acidic residues" evidence="1">
    <location>
        <begin position="69"/>
        <end position="78"/>
    </location>
</feature>
<accession>A0A2A9MPQ3</accession>
<feature type="compositionally biased region" description="Basic residues" evidence="1">
    <location>
        <begin position="130"/>
        <end position="139"/>
    </location>
</feature>